<keyword evidence="5" id="KW-1185">Reference proteome</keyword>
<reference evidence="5" key="1">
    <citation type="journal article" date="2023" name="Commun. Biol.">
        <title>Genome analysis of Parmales, the sister group of diatoms, reveals the evolutionary specialization of diatoms from phago-mixotrophs to photoautotrophs.</title>
        <authorList>
            <person name="Ban H."/>
            <person name="Sato S."/>
            <person name="Yoshikawa S."/>
            <person name="Yamada K."/>
            <person name="Nakamura Y."/>
            <person name="Ichinomiya M."/>
            <person name="Sato N."/>
            <person name="Blanc-Mathieu R."/>
            <person name="Endo H."/>
            <person name="Kuwata A."/>
            <person name="Ogata H."/>
        </authorList>
    </citation>
    <scope>NUCLEOTIDE SEQUENCE [LARGE SCALE GENOMIC DNA]</scope>
    <source>
        <strain evidence="5">NIES 3700</strain>
    </source>
</reference>
<gene>
    <name evidence="4" type="ORF">TrLO_g3239</name>
</gene>
<dbReference type="OrthoDB" id="2143914at2759"/>
<dbReference type="InterPro" id="IPR001005">
    <property type="entry name" value="SANT/Myb"/>
</dbReference>
<dbReference type="Gene3D" id="1.10.246.220">
    <property type="match status" value="1"/>
</dbReference>
<dbReference type="Proteomes" id="UP001165122">
    <property type="component" value="Unassembled WGS sequence"/>
</dbReference>
<dbReference type="InterPro" id="IPR050560">
    <property type="entry name" value="MYB_TF"/>
</dbReference>
<feature type="region of interest" description="Disordered" evidence="1">
    <location>
        <begin position="111"/>
        <end position="139"/>
    </location>
</feature>
<feature type="domain" description="Myb-like" evidence="2">
    <location>
        <begin position="38"/>
        <end position="88"/>
    </location>
</feature>
<dbReference type="GO" id="GO:0005634">
    <property type="term" value="C:nucleus"/>
    <property type="evidence" value="ECO:0007669"/>
    <property type="project" value="TreeGrafter"/>
</dbReference>
<name>A0A9W7A9V4_9STRA</name>
<dbReference type="InterPro" id="IPR017930">
    <property type="entry name" value="Myb_dom"/>
</dbReference>
<evidence type="ECO:0000256" key="1">
    <source>
        <dbReference type="SAM" id="MobiDB-lite"/>
    </source>
</evidence>
<feature type="compositionally biased region" description="Basic and acidic residues" evidence="1">
    <location>
        <begin position="167"/>
        <end position="177"/>
    </location>
</feature>
<dbReference type="SMART" id="SM00717">
    <property type="entry name" value="SANT"/>
    <property type="match status" value="7"/>
</dbReference>
<dbReference type="PANTHER" id="PTHR45614:SF274">
    <property type="entry name" value="MYB-LIKE DNA-BINDING PROTEIN"/>
    <property type="match status" value="1"/>
</dbReference>
<dbReference type="PANTHER" id="PTHR45614">
    <property type="entry name" value="MYB PROTEIN-RELATED"/>
    <property type="match status" value="1"/>
</dbReference>
<dbReference type="CDD" id="cd00167">
    <property type="entry name" value="SANT"/>
    <property type="match status" value="3"/>
</dbReference>
<dbReference type="GO" id="GO:0000978">
    <property type="term" value="F:RNA polymerase II cis-regulatory region sequence-specific DNA binding"/>
    <property type="evidence" value="ECO:0007669"/>
    <property type="project" value="TreeGrafter"/>
</dbReference>
<evidence type="ECO:0000313" key="4">
    <source>
        <dbReference type="EMBL" id="GMH66296.1"/>
    </source>
</evidence>
<dbReference type="Gene3D" id="1.10.10.60">
    <property type="entry name" value="Homeodomain-like"/>
    <property type="match status" value="3"/>
</dbReference>
<dbReference type="AlphaFoldDB" id="A0A9W7A9V4"/>
<dbReference type="InterPro" id="IPR009057">
    <property type="entry name" value="Homeodomain-like_sf"/>
</dbReference>
<feature type="domain" description="Myb-like" evidence="2">
    <location>
        <begin position="336"/>
        <end position="371"/>
    </location>
</feature>
<dbReference type="GO" id="GO:0000981">
    <property type="term" value="F:DNA-binding transcription factor activity, RNA polymerase II-specific"/>
    <property type="evidence" value="ECO:0007669"/>
    <property type="project" value="TreeGrafter"/>
</dbReference>
<dbReference type="PROSITE" id="PS50090">
    <property type="entry name" value="MYB_LIKE"/>
    <property type="match status" value="2"/>
</dbReference>
<evidence type="ECO:0000259" key="2">
    <source>
        <dbReference type="PROSITE" id="PS50090"/>
    </source>
</evidence>
<dbReference type="EMBL" id="BRXW01000560">
    <property type="protein sequence ID" value="GMH66296.1"/>
    <property type="molecule type" value="Genomic_DNA"/>
</dbReference>
<accession>A0A9W7A9V4</accession>
<dbReference type="SUPFAM" id="SSF46689">
    <property type="entry name" value="Homeodomain-like"/>
    <property type="match status" value="3"/>
</dbReference>
<feature type="domain" description="HTH myb-type" evidence="3">
    <location>
        <begin position="43"/>
        <end position="92"/>
    </location>
</feature>
<feature type="compositionally biased region" description="Polar residues" evidence="1">
    <location>
        <begin position="120"/>
        <end position="137"/>
    </location>
</feature>
<dbReference type="Pfam" id="PF00249">
    <property type="entry name" value="Myb_DNA-binding"/>
    <property type="match status" value="2"/>
</dbReference>
<proteinExistence type="predicted"/>
<evidence type="ECO:0000313" key="5">
    <source>
        <dbReference type="Proteomes" id="UP001165122"/>
    </source>
</evidence>
<feature type="region of interest" description="Disordered" evidence="1">
    <location>
        <begin position="318"/>
        <end position="337"/>
    </location>
</feature>
<protein>
    <submittedName>
        <fullName evidence="4">Uncharacterized protein</fullName>
    </submittedName>
</protein>
<comment type="caution">
    <text evidence="4">The sequence shown here is derived from an EMBL/GenBank/DDBJ whole genome shotgun (WGS) entry which is preliminary data.</text>
</comment>
<dbReference type="PROSITE" id="PS51294">
    <property type="entry name" value="HTH_MYB"/>
    <property type="match status" value="1"/>
</dbReference>
<sequence>MMSSSVPTPPVDPPIFVQAVSNPGLEVSRMEDRRKEEVEYLEKGGWTEEEDRIIIKMQAELGNHWAKITKMVPGRTDNAVKNRWHSAMRSRKRGPVNPGDPGYVSEQTYAKAAAEETTKGKQPTRAQPARTASQNHILNGLRFKPEAEWENKYNGYTKPYNFGVKKPNQDRSKRENDYLDAAHAGDWDGTRKGSREKKKNPYPPSPLGRPSPNKKVVALSRPKKIQESPPVKGKGKGKRLLVRTTGGAFTSSKMLKSGGGEAVSHQHGGTGGLVGIGALTRRGSNEDTPLRDEAWSMEEAVGLLKGFKETAVVVEKPAQQPKHAPGGGHGGAHPGWTADENEALVEGVNEYGLDCWDVIKAEAGARLGNRSVSALYNQFLVRHPETFRKLRAAEPKGKKPGRSIRKQMANCAPFSVYQKVRLESENTVKKKVGKEKMIKKGAGFVGPQYWTDDEYTALFAGVKKHGLDFDRIKADKDPRLTRVSNRTNQALLKQFKTKFPNTFTEFNALIPKKPHPNDWTAEENEAMLELVKEHGLKFDKIKALNDPRLSRRNDRTENALRDHFAKKYPKEYREIWQAEPRVYVPRSYVKKFSKNTAWQDEENQALLEGVERFGLDFDAIKAAKDPRLSRRNNRTNIALRSQVRTKPSEDRSDKLYNHFILTPPCPPRYAQFQKKFPQEYMKLICRSVKKRKPHYTDWTEVENRALKDGVKRFGLDFVLIKDARDKRLERWQGLTKQALRRRFEKIEPELYTFLKAKEPYKPPYNGWTEDENDALMEGVEKYGLNFDGIKNDFDYGGKLLNRTGSALKMHLFSYQREVYDKLTAVAEESKRF</sequence>
<evidence type="ECO:0000259" key="3">
    <source>
        <dbReference type="PROSITE" id="PS51294"/>
    </source>
</evidence>
<feature type="region of interest" description="Disordered" evidence="1">
    <location>
        <begin position="154"/>
        <end position="238"/>
    </location>
</feature>
<feature type="compositionally biased region" description="Basic and acidic residues" evidence="1">
    <location>
        <begin position="183"/>
        <end position="193"/>
    </location>
</feature>
<organism evidence="4 5">
    <name type="scientific">Triparma laevis f. longispina</name>
    <dbReference type="NCBI Taxonomy" id="1714387"/>
    <lineage>
        <taxon>Eukaryota</taxon>
        <taxon>Sar</taxon>
        <taxon>Stramenopiles</taxon>
        <taxon>Ochrophyta</taxon>
        <taxon>Bolidophyceae</taxon>
        <taxon>Parmales</taxon>
        <taxon>Triparmaceae</taxon>
        <taxon>Triparma</taxon>
    </lineage>
</organism>